<feature type="transmembrane region" description="Helical" evidence="1">
    <location>
        <begin position="250"/>
        <end position="277"/>
    </location>
</feature>
<keyword evidence="1" id="KW-0812">Transmembrane</keyword>
<keyword evidence="3" id="KW-1185">Reference proteome</keyword>
<dbReference type="Proteomes" id="UP001175271">
    <property type="component" value="Unassembled WGS sequence"/>
</dbReference>
<evidence type="ECO:0000313" key="3">
    <source>
        <dbReference type="Proteomes" id="UP001175271"/>
    </source>
</evidence>
<name>A0AA39LXP1_9BILA</name>
<comment type="caution">
    <text evidence="2">The sequence shown here is derived from an EMBL/GenBank/DDBJ whole genome shotgun (WGS) entry which is preliminary data.</text>
</comment>
<feature type="transmembrane region" description="Helical" evidence="1">
    <location>
        <begin position="175"/>
        <end position="199"/>
    </location>
</feature>
<dbReference type="AlphaFoldDB" id="A0AA39LXP1"/>
<dbReference type="Pfam" id="PF10318">
    <property type="entry name" value="7TM_GPCR_Srh"/>
    <property type="match status" value="1"/>
</dbReference>
<evidence type="ECO:0000313" key="2">
    <source>
        <dbReference type="EMBL" id="KAK0414061.1"/>
    </source>
</evidence>
<feature type="transmembrane region" description="Helical" evidence="1">
    <location>
        <begin position="43"/>
        <end position="63"/>
    </location>
</feature>
<dbReference type="InterPro" id="IPR019422">
    <property type="entry name" value="7TM_GPCR_serpentine_rcpt_Srh"/>
</dbReference>
<feature type="transmembrane region" description="Helical" evidence="1">
    <location>
        <begin position="100"/>
        <end position="118"/>
    </location>
</feature>
<feature type="transmembrane region" description="Helical" evidence="1">
    <location>
        <begin position="211"/>
        <end position="230"/>
    </location>
</feature>
<accession>A0AA39LXP1</accession>
<keyword evidence="1" id="KW-0472">Membrane</keyword>
<proteinExistence type="predicted"/>
<dbReference type="EMBL" id="JAUCMV010000003">
    <property type="protein sequence ID" value="KAK0414061.1"/>
    <property type="molecule type" value="Genomic_DNA"/>
</dbReference>
<reference evidence="2" key="1">
    <citation type="submission" date="2023-06" db="EMBL/GenBank/DDBJ databases">
        <title>Genomic analysis of the entomopathogenic nematode Steinernema hermaphroditum.</title>
        <authorList>
            <person name="Schwarz E.M."/>
            <person name="Heppert J.K."/>
            <person name="Baniya A."/>
            <person name="Schwartz H.T."/>
            <person name="Tan C.-H."/>
            <person name="Antoshechkin I."/>
            <person name="Sternberg P.W."/>
            <person name="Goodrich-Blair H."/>
            <person name="Dillman A.R."/>
        </authorList>
    </citation>
    <scope>NUCLEOTIDE SEQUENCE</scope>
    <source>
        <strain evidence="2">PS9179</strain>
        <tissue evidence="2">Whole animal</tissue>
    </source>
</reference>
<feature type="transmembrane region" description="Helical" evidence="1">
    <location>
        <begin position="130"/>
        <end position="152"/>
    </location>
</feature>
<sequence length="309" mass="35147">MTVMTEWLFVIYNVSPFCYIISAGIFIYFFLWVTPPPMKTYSFYLLHVNLMFYVSGVTVAGLWRPDPVIRNGTQCDISHSLYELPYHLTVNFALVNTSSSLTYASVLCCFLFLCAQAINPRKLAFIKHPLLFTVIHLVSVALQGGFSVLPFLGNDPYEVAFCKQKSPRLALFQNVLIYFLITMSFLYFLIIAGTGFSIYRNITHTSQRTRAMQVNFLFALTLMASMPVTTNAIPRILTLFTLKDPSVGIIAIRITYAFKALQPIICTFISIAVIRVYRRKVVMIFRRVVKKKNVSQITAVTTALNSRDK</sequence>
<protein>
    <submittedName>
        <fullName evidence="2">Uncharacterized protein</fullName>
    </submittedName>
</protein>
<evidence type="ECO:0000256" key="1">
    <source>
        <dbReference type="SAM" id="Phobius"/>
    </source>
</evidence>
<feature type="transmembrane region" description="Helical" evidence="1">
    <location>
        <begin position="6"/>
        <end position="31"/>
    </location>
</feature>
<organism evidence="2 3">
    <name type="scientific">Steinernema hermaphroditum</name>
    <dbReference type="NCBI Taxonomy" id="289476"/>
    <lineage>
        <taxon>Eukaryota</taxon>
        <taxon>Metazoa</taxon>
        <taxon>Ecdysozoa</taxon>
        <taxon>Nematoda</taxon>
        <taxon>Chromadorea</taxon>
        <taxon>Rhabditida</taxon>
        <taxon>Tylenchina</taxon>
        <taxon>Panagrolaimomorpha</taxon>
        <taxon>Strongyloidoidea</taxon>
        <taxon>Steinernematidae</taxon>
        <taxon>Steinernema</taxon>
    </lineage>
</organism>
<keyword evidence="1" id="KW-1133">Transmembrane helix</keyword>
<gene>
    <name evidence="2" type="ORF">QR680_007126</name>
</gene>